<reference evidence="4 5" key="1">
    <citation type="submission" date="2018-02" db="EMBL/GenBank/DDBJ databases">
        <title>The genomes of Aspergillus section Nigri reveals drivers in fungal speciation.</title>
        <authorList>
            <consortium name="DOE Joint Genome Institute"/>
            <person name="Vesth T.C."/>
            <person name="Nybo J."/>
            <person name="Theobald S."/>
            <person name="Brandl J."/>
            <person name="Frisvad J.C."/>
            <person name="Nielsen K.F."/>
            <person name="Lyhne E.K."/>
            <person name="Kogle M.E."/>
            <person name="Kuo A."/>
            <person name="Riley R."/>
            <person name="Clum A."/>
            <person name="Nolan M."/>
            <person name="Lipzen A."/>
            <person name="Salamov A."/>
            <person name="Henrissat B."/>
            <person name="Wiebenga A."/>
            <person name="De vries R.P."/>
            <person name="Grigoriev I.V."/>
            <person name="Mortensen U.H."/>
            <person name="Andersen M.R."/>
            <person name="Baker S.E."/>
        </authorList>
    </citation>
    <scope>NUCLEOTIDE SEQUENCE [LARGE SCALE GENOMIC DNA]</scope>
    <source>
        <strain evidence="4 5">CBS 707.79</strain>
    </source>
</reference>
<dbReference type="VEuPathDB" id="FungiDB:BO71DRAFT_403521"/>
<keyword evidence="5" id="KW-1185">Reference proteome</keyword>
<sequence>MIKVTSTNRSPVIGILAWLFLVIAILAGAARLGIKYAITRKFSMDDYLIFIALVLSVLQTGCLSIAVHNGYGRESKASSHEELETAVKAVYAAYMIYITCLSFAKLSALAFMTFLMQRTRKMEWVFTGLVVAWAVTAILAVAFQCGFPEPWNFLSHNCINREAWWEYFGITNIMTEIALIVIPSMLVFHIQMADAKKAVVIGCFFTRVFVVVAVVLELVYRDRNKNSTDPMLGTWEVAVCTQMIQCFAILAACIPHLKPFMDGLQSTGLRLYYIEGETSRRGDYEYGSRGKTIGHELSGLPGVVNKTTVVAHQQQPDWDDALSQNSQSHIIRETKTWVVEEQYHPEGSAGEGSAGESSVSGSRASRIIDRSSNDGRELHGSP</sequence>
<feature type="region of interest" description="Disordered" evidence="1">
    <location>
        <begin position="342"/>
        <end position="382"/>
    </location>
</feature>
<accession>A0A319CWI0</accession>
<keyword evidence="2" id="KW-1133">Transmembrane helix</keyword>
<feature type="transmembrane region" description="Helical" evidence="2">
    <location>
        <begin position="124"/>
        <end position="144"/>
    </location>
</feature>
<feature type="transmembrane region" description="Helical" evidence="2">
    <location>
        <begin position="12"/>
        <end position="34"/>
    </location>
</feature>
<keyword evidence="2" id="KW-0472">Membrane</keyword>
<evidence type="ECO:0000313" key="4">
    <source>
        <dbReference type="EMBL" id="PYH88861.1"/>
    </source>
</evidence>
<feature type="transmembrane region" description="Helical" evidence="2">
    <location>
        <begin position="46"/>
        <end position="71"/>
    </location>
</feature>
<feature type="domain" description="Rhodopsin" evidence="3">
    <location>
        <begin position="30"/>
        <end position="261"/>
    </location>
</feature>
<feature type="compositionally biased region" description="Basic and acidic residues" evidence="1">
    <location>
        <begin position="366"/>
        <end position="382"/>
    </location>
</feature>
<feature type="transmembrane region" description="Helical" evidence="2">
    <location>
        <begin position="164"/>
        <end position="186"/>
    </location>
</feature>
<proteinExistence type="predicted"/>
<dbReference type="OrthoDB" id="3918601at2759"/>
<feature type="transmembrane region" description="Helical" evidence="2">
    <location>
        <begin position="198"/>
        <end position="220"/>
    </location>
</feature>
<dbReference type="EMBL" id="KZ826061">
    <property type="protein sequence ID" value="PYH88861.1"/>
    <property type="molecule type" value="Genomic_DNA"/>
</dbReference>
<organism evidence="4 5">
    <name type="scientific">Aspergillus ellipticus CBS 707.79</name>
    <dbReference type="NCBI Taxonomy" id="1448320"/>
    <lineage>
        <taxon>Eukaryota</taxon>
        <taxon>Fungi</taxon>
        <taxon>Dikarya</taxon>
        <taxon>Ascomycota</taxon>
        <taxon>Pezizomycotina</taxon>
        <taxon>Eurotiomycetes</taxon>
        <taxon>Eurotiomycetidae</taxon>
        <taxon>Eurotiales</taxon>
        <taxon>Aspergillaceae</taxon>
        <taxon>Aspergillus</taxon>
        <taxon>Aspergillus subgen. Circumdati</taxon>
    </lineage>
</organism>
<dbReference type="STRING" id="1448320.A0A319CWI0"/>
<dbReference type="PANTHER" id="PTHR38794">
    <property type="entry name" value="INTEGRAL MEMBRANE PROTEIN"/>
    <property type="match status" value="1"/>
</dbReference>
<feature type="transmembrane region" description="Helical" evidence="2">
    <location>
        <begin position="91"/>
        <end position="112"/>
    </location>
</feature>
<evidence type="ECO:0000313" key="5">
    <source>
        <dbReference type="Proteomes" id="UP000247810"/>
    </source>
</evidence>
<evidence type="ECO:0000259" key="3">
    <source>
        <dbReference type="Pfam" id="PF20684"/>
    </source>
</evidence>
<dbReference type="Pfam" id="PF20684">
    <property type="entry name" value="Fung_rhodopsin"/>
    <property type="match status" value="1"/>
</dbReference>
<feature type="transmembrane region" description="Helical" evidence="2">
    <location>
        <begin position="232"/>
        <end position="254"/>
    </location>
</feature>
<name>A0A319CWI0_9EURO</name>
<evidence type="ECO:0000256" key="2">
    <source>
        <dbReference type="SAM" id="Phobius"/>
    </source>
</evidence>
<keyword evidence="2" id="KW-0812">Transmembrane</keyword>
<dbReference type="InterPro" id="IPR049326">
    <property type="entry name" value="Rhodopsin_dom_fungi"/>
</dbReference>
<protein>
    <recommendedName>
        <fullName evidence="3">Rhodopsin domain-containing protein</fullName>
    </recommendedName>
</protein>
<feature type="compositionally biased region" description="Low complexity" evidence="1">
    <location>
        <begin position="354"/>
        <end position="365"/>
    </location>
</feature>
<gene>
    <name evidence="4" type="ORF">BO71DRAFT_403521</name>
</gene>
<evidence type="ECO:0000256" key="1">
    <source>
        <dbReference type="SAM" id="MobiDB-lite"/>
    </source>
</evidence>
<dbReference type="Proteomes" id="UP000247810">
    <property type="component" value="Unassembled WGS sequence"/>
</dbReference>
<dbReference type="PANTHER" id="PTHR38794:SF1">
    <property type="entry name" value="INTEGRAL MEMBRANE PROTEIN"/>
    <property type="match status" value="1"/>
</dbReference>
<dbReference type="AlphaFoldDB" id="A0A319CWI0"/>